<dbReference type="STRING" id="1227456.C450_02785"/>
<dbReference type="OrthoDB" id="7466at2157"/>
<dbReference type="PANTHER" id="PTHR43798:SF31">
    <property type="entry name" value="AB HYDROLASE SUPERFAMILY PROTEIN YCLE"/>
    <property type="match status" value="1"/>
</dbReference>
<dbReference type="PANTHER" id="PTHR43798">
    <property type="entry name" value="MONOACYLGLYCEROL LIPASE"/>
    <property type="match status" value="1"/>
</dbReference>
<dbReference type="InterPro" id="IPR029058">
    <property type="entry name" value="AB_hydrolase_fold"/>
</dbReference>
<evidence type="ECO:0000256" key="1">
    <source>
        <dbReference type="ARBA" id="ARBA00022801"/>
    </source>
</evidence>
<dbReference type="Pfam" id="PF00561">
    <property type="entry name" value="Abhydrolase_1"/>
    <property type="match status" value="1"/>
</dbReference>
<gene>
    <name evidence="3" type="ORF">C450_02785</name>
</gene>
<sequence length="287" mass="31223">MRTGSTARVESKRVEVAVDGDSVELRYLAAGQTEADESPIVLLHGIGLDAAGVSWKHLLPHLARENQVFAPDLPGHGESDAPDVAYTTDYYRETLQAFLATLDVERVRLVGISMGGALALGHALDSERVERLVLVDSYGLGRDAPWRPGGYGLLRVPGFDQFLSAGFGLNPAAVAGSLAGLTVAASPEFVADVQKSITPGAARALARWQRNEFRASGLQTCYRDRLDELDVPTLLIHGREDPIFPVAWSERAAERIPGARCEIIERCGHWPPREQSEKFNRAVGEFL</sequence>
<dbReference type="InterPro" id="IPR000073">
    <property type="entry name" value="AB_hydrolase_1"/>
</dbReference>
<dbReference type="Proteomes" id="UP000011625">
    <property type="component" value="Unassembled WGS sequence"/>
</dbReference>
<comment type="caution">
    <text evidence="3">The sequence shown here is derived from an EMBL/GenBank/DDBJ whole genome shotgun (WGS) entry which is preliminary data.</text>
</comment>
<evidence type="ECO:0000313" key="4">
    <source>
        <dbReference type="Proteomes" id="UP000011625"/>
    </source>
</evidence>
<protein>
    <submittedName>
        <fullName evidence="3">Alpha/beta hydrolase fold protein</fullName>
    </submittedName>
</protein>
<dbReference type="InterPro" id="IPR050266">
    <property type="entry name" value="AB_hydrolase_sf"/>
</dbReference>
<dbReference type="GO" id="GO:0016787">
    <property type="term" value="F:hydrolase activity"/>
    <property type="evidence" value="ECO:0007669"/>
    <property type="project" value="UniProtKB-KW"/>
</dbReference>
<reference evidence="3 4" key="1">
    <citation type="journal article" date="2014" name="PLoS Genet.">
        <title>Phylogenetically driven sequencing of extremely halophilic archaea reveals strategies for static and dynamic osmo-response.</title>
        <authorList>
            <person name="Becker E.A."/>
            <person name="Seitzer P.M."/>
            <person name="Tritt A."/>
            <person name="Larsen D."/>
            <person name="Krusor M."/>
            <person name="Yao A.I."/>
            <person name="Wu D."/>
            <person name="Madern D."/>
            <person name="Eisen J.A."/>
            <person name="Darling A.E."/>
            <person name="Facciotti M.T."/>
        </authorList>
    </citation>
    <scope>NUCLEOTIDE SEQUENCE [LARGE SCALE GENOMIC DNA]</scope>
    <source>
        <strain evidence="3 4">DSM 8989</strain>
    </source>
</reference>
<keyword evidence="1 3" id="KW-0378">Hydrolase</keyword>
<organism evidence="3 4">
    <name type="scientific">Halococcus salifodinae DSM 8989</name>
    <dbReference type="NCBI Taxonomy" id="1227456"/>
    <lineage>
        <taxon>Archaea</taxon>
        <taxon>Methanobacteriati</taxon>
        <taxon>Methanobacteriota</taxon>
        <taxon>Stenosarchaea group</taxon>
        <taxon>Halobacteria</taxon>
        <taxon>Halobacteriales</taxon>
        <taxon>Halococcaceae</taxon>
        <taxon>Halococcus</taxon>
    </lineage>
</organism>
<dbReference type="AlphaFoldDB" id="M0NCJ0"/>
<evidence type="ECO:0000313" key="3">
    <source>
        <dbReference type="EMBL" id="EMA55293.1"/>
    </source>
</evidence>
<keyword evidence="4" id="KW-1185">Reference proteome</keyword>
<dbReference type="GO" id="GO:0016020">
    <property type="term" value="C:membrane"/>
    <property type="evidence" value="ECO:0007669"/>
    <property type="project" value="TreeGrafter"/>
</dbReference>
<evidence type="ECO:0000259" key="2">
    <source>
        <dbReference type="Pfam" id="PF00561"/>
    </source>
</evidence>
<dbReference type="EMBL" id="AOME01000014">
    <property type="protein sequence ID" value="EMA55293.1"/>
    <property type="molecule type" value="Genomic_DNA"/>
</dbReference>
<dbReference type="Gene3D" id="3.40.50.1820">
    <property type="entry name" value="alpha/beta hydrolase"/>
    <property type="match status" value="1"/>
</dbReference>
<dbReference type="PRINTS" id="PR00111">
    <property type="entry name" value="ABHYDROLASE"/>
</dbReference>
<dbReference type="SUPFAM" id="SSF53474">
    <property type="entry name" value="alpha/beta-Hydrolases"/>
    <property type="match status" value="1"/>
</dbReference>
<dbReference type="RefSeq" id="WP_005039710.1">
    <property type="nucleotide sequence ID" value="NZ_AOME01000014.1"/>
</dbReference>
<accession>M0NCJ0</accession>
<name>M0NCJ0_9EURY</name>
<dbReference type="PATRIC" id="fig|1227456.3.peg.581"/>
<proteinExistence type="predicted"/>
<feature type="domain" description="AB hydrolase-1" evidence="2">
    <location>
        <begin position="39"/>
        <end position="271"/>
    </location>
</feature>